<evidence type="ECO:0000256" key="4">
    <source>
        <dbReference type="ARBA" id="ARBA00022989"/>
    </source>
</evidence>
<comment type="similarity">
    <text evidence="2">Belongs to the EamA transporter family.</text>
</comment>
<evidence type="ECO:0000259" key="7">
    <source>
        <dbReference type="Pfam" id="PF00892"/>
    </source>
</evidence>
<sequence length="304" mass="32014">MSSLLTTFRGELAALSAALIWALASVVYISLGQQLSPLRLNLIKGLIAIGFLLLTLLLQGKLLPHVSPTALGLLCLSGVIGIGFGDTAYFEALNCLGARRTLALESIAPPLAAVMALVFLQERLTVGAWLGIALTIAGVAWVVVERTTEATTQPQLCRGAGFGLLAALGQASGAVLSRAALAGTTIDPLWSAFIRLVAGGLVLLLWLLVQQRSAQTLNQDLKLLRSPRFLFILTGTAFASTYLAIWLQQISLKYTAAGIAQALSATSPLFVIPLAIALGEKVSPRAILGVLIALVGIWLLLSWK</sequence>
<dbReference type="InterPro" id="IPR050638">
    <property type="entry name" value="AA-Vitamin_Transporters"/>
</dbReference>
<comment type="caution">
    <text evidence="8">The sequence shown here is derived from an EMBL/GenBank/DDBJ whole genome shotgun (WGS) entry which is preliminary data.</text>
</comment>
<feature type="domain" description="EamA" evidence="7">
    <location>
        <begin position="9"/>
        <end position="143"/>
    </location>
</feature>
<feature type="domain" description="EamA" evidence="7">
    <location>
        <begin position="159"/>
        <end position="301"/>
    </location>
</feature>
<dbReference type="InterPro" id="IPR000620">
    <property type="entry name" value="EamA_dom"/>
</dbReference>
<dbReference type="EMBL" id="JAMPLM010000011">
    <property type="protein sequence ID" value="MEP1059586.1"/>
    <property type="molecule type" value="Genomic_DNA"/>
</dbReference>
<dbReference type="PANTHER" id="PTHR32322">
    <property type="entry name" value="INNER MEMBRANE TRANSPORTER"/>
    <property type="match status" value="1"/>
</dbReference>
<evidence type="ECO:0000256" key="3">
    <source>
        <dbReference type="ARBA" id="ARBA00022692"/>
    </source>
</evidence>
<keyword evidence="5 6" id="KW-0472">Membrane</keyword>
<feature type="transmembrane region" description="Helical" evidence="6">
    <location>
        <begin position="38"/>
        <end position="58"/>
    </location>
</feature>
<gene>
    <name evidence="8" type="ORF">NDI38_14160</name>
</gene>
<feature type="transmembrane region" description="Helical" evidence="6">
    <location>
        <begin position="126"/>
        <end position="144"/>
    </location>
</feature>
<keyword evidence="3 6" id="KW-0812">Transmembrane</keyword>
<feature type="transmembrane region" description="Helical" evidence="6">
    <location>
        <begin position="229"/>
        <end position="247"/>
    </location>
</feature>
<evidence type="ECO:0000256" key="1">
    <source>
        <dbReference type="ARBA" id="ARBA00004141"/>
    </source>
</evidence>
<evidence type="ECO:0000313" key="8">
    <source>
        <dbReference type="EMBL" id="MEP1059586.1"/>
    </source>
</evidence>
<feature type="transmembrane region" description="Helical" evidence="6">
    <location>
        <begin position="102"/>
        <end position="120"/>
    </location>
</feature>
<dbReference type="InterPro" id="IPR037185">
    <property type="entry name" value="EmrE-like"/>
</dbReference>
<name>A0ABV0KK07_9CYAN</name>
<feature type="transmembrane region" description="Helical" evidence="6">
    <location>
        <begin position="70"/>
        <end position="90"/>
    </location>
</feature>
<feature type="transmembrane region" description="Helical" evidence="6">
    <location>
        <begin position="259"/>
        <end position="279"/>
    </location>
</feature>
<proteinExistence type="inferred from homology"/>
<dbReference type="SUPFAM" id="SSF103481">
    <property type="entry name" value="Multidrug resistance efflux transporter EmrE"/>
    <property type="match status" value="2"/>
</dbReference>
<feature type="transmembrane region" description="Helical" evidence="6">
    <location>
        <begin position="286"/>
        <end position="303"/>
    </location>
</feature>
<feature type="transmembrane region" description="Helical" evidence="6">
    <location>
        <begin position="189"/>
        <end position="209"/>
    </location>
</feature>
<dbReference type="Proteomes" id="UP001476950">
    <property type="component" value="Unassembled WGS sequence"/>
</dbReference>
<dbReference type="Pfam" id="PF00892">
    <property type="entry name" value="EamA"/>
    <property type="match status" value="2"/>
</dbReference>
<dbReference type="Gene3D" id="1.10.3730.20">
    <property type="match status" value="1"/>
</dbReference>
<dbReference type="RefSeq" id="WP_190446549.1">
    <property type="nucleotide sequence ID" value="NZ_JAMPLM010000011.1"/>
</dbReference>
<dbReference type="PANTHER" id="PTHR32322:SF2">
    <property type="entry name" value="EAMA DOMAIN-CONTAINING PROTEIN"/>
    <property type="match status" value="1"/>
</dbReference>
<accession>A0ABV0KK07</accession>
<reference evidence="8 9" key="1">
    <citation type="submission" date="2022-04" db="EMBL/GenBank/DDBJ databases">
        <title>Positive selection, recombination, and allopatry shape intraspecific diversity of widespread and dominant cyanobacteria.</title>
        <authorList>
            <person name="Wei J."/>
            <person name="Shu W."/>
            <person name="Hu C."/>
        </authorList>
    </citation>
    <scope>NUCLEOTIDE SEQUENCE [LARGE SCALE GENOMIC DNA]</scope>
    <source>
        <strain evidence="8 9">AS-A4</strain>
    </source>
</reference>
<evidence type="ECO:0000256" key="2">
    <source>
        <dbReference type="ARBA" id="ARBA00007362"/>
    </source>
</evidence>
<keyword evidence="4 6" id="KW-1133">Transmembrane helix</keyword>
<evidence type="ECO:0000313" key="9">
    <source>
        <dbReference type="Proteomes" id="UP001476950"/>
    </source>
</evidence>
<comment type="subcellular location">
    <subcellularLocation>
        <location evidence="1">Membrane</location>
        <topology evidence="1">Multi-pass membrane protein</topology>
    </subcellularLocation>
</comment>
<organism evidence="8 9">
    <name type="scientific">Stenomitos frigidus AS-A4</name>
    <dbReference type="NCBI Taxonomy" id="2933935"/>
    <lineage>
        <taxon>Bacteria</taxon>
        <taxon>Bacillati</taxon>
        <taxon>Cyanobacteriota</taxon>
        <taxon>Cyanophyceae</taxon>
        <taxon>Leptolyngbyales</taxon>
        <taxon>Leptolyngbyaceae</taxon>
        <taxon>Stenomitos</taxon>
    </lineage>
</organism>
<feature type="transmembrane region" description="Helical" evidence="6">
    <location>
        <begin position="156"/>
        <end position="177"/>
    </location>
</feature>
<evidence type="ECO:0000256" key="6">
    <source>
        <dbReference type="SAM" id="Phobius"/>
    </source>
</evidence>
<protein>
    <submittedName>
        <fullName evidence="8">DMT family transporter</fullName>
    </submittedName>
</protein>
<keyword evidence="9" id="KW-1185">Reference proteome</keyword>
<evidence type="ECO:0000256" key="5">
    <source>
        <dbReference type="ARBA" id="ARBA00023136"/>
    </source>
</evidence>
<feature type="transmembrane region" description="Helical" evidence="6">
    <location>
        <begin position="12"/>
        <end position="31"/>
    </location>
</feature>